<dbReference type="SMART" id="SM00028">
    <property type="entry name" value="TPR"/>
    <property type="match status" value="4"/>
</dbReference>
<evidence type="ECO:0000256" key="2">
    <source>
        <dbReference type="ARBA" id="ARBA00022803"/>
    </source>
</evidence>
<keyword evidence="1" id="KW-0677">Repeat</keyword>
<evidence type="ECO:0000313" key="6">
    <source>
        <dbReference type="Proteomes" id="UP000184396"/>
    </source>
</evidence>
<organism evidence="5 6">
    <name type="scientific">Algibacter luteus</name>
    <dbReference type="NCBI Taxonomy" id="1178825"/>
    <lineage>
        <taxon>Bacteria</taxon>
        <taxon>Pseudomonadati</taxon>
        <taxon>Bacteroidota</taxon>
        <taxon>Flavobacteriia</taxon>
        <taxon>Flavobacteriales</taxon>
        <taxon>Flavobacteriaceae</taxon>
        <taxon>Algibacter</taxon>
    </lineage>
</organism>
<keyword evidence="4" id="KW-0732">Signal</keyword>
<gene>
    <name evidence="5" type="ORF">SAMN05216261_1013</name>
</gene>
<dbReference type="Pfam" id="PF07719">
    <property type="entry name" value="TPR_2"/>
    <property type="match status" value="1"/>
</dbReference>
<dbReference type="STRING" id="1178825.SAMN05216261_1013"/>
<feature type="chain" id="PRO_5009916245" evidence="4">
    <location>
        <begin position="20"/>
        <end position="418"/>
    </location>
</feature>
<dbReference type="AlphaFoldDB" id="A0A1M6C1E5"/>
<keyword evidence="6" id="KW-1185">Reference proteome</keyword>
<dbReference type="InterPro" id="IPR013105">
    <property type="entry name" value="TPR_2"/>
</dbReference>
<dbReference type="PANTHER" id="PTHR12558:SF13">
    <property type="entry name" value="CELL DIVISION CYCLE PROTEIN 27 HOMOLOG"/>
    <property type="match status" value="1"/>
</dbReference>
<name>A0A1M6C1E5_9FLAO</name>
<accession>A0A1M6C1E5</accession>
<dbReference type="SUPFAM" id="SSF48452">
    <property type="entry name" value="TPR-like"/>
    <property type="match status" value="2"/>
</dbReference>
<dbReference type="InterPro" id="IPR019734">
    <property type="entry name" value="TPR_rpt"/>
</dbReference>
<dbReference type="PANTHER" id="PTHR12558">
    <property type="entry name" value="CELL DIVISION CYCLE 16,23,27"/>
    <property type="match status" value="1"/>
</dbReference>
<evidence type="ECO:0000256" key="3">
    <source>
        <dbReference type="PROSITE-ProRule" id="PRU00339"/>
    </source>
</evidence>
<reference evidence="5 6" key="1">
    <citation type="submission" date="2016-11" db="EMBL/GenBank/DDBJ databases">
        <authorList>
            <person name="Jaros S."/>
            <person name="Januszkiewicz K."/>
            <person name="Wedrychowicz H."/>
        </authorList>
    </citation>
    <scope>NUCLEOTIDE SEQUENCE [LARGE SCALE GENOMIC DNA]</scope>
    <source>
        <strain evidence="5 6">CGMCC 1.12213</strain>
    </source>
</reference>
<keyword evidence="2 3" id="KW-0802">TPR repeat</keyword>
<dbReference type="Proteomes" id="UP000184396">
    <property type="component" value="Unassembled WGS sequence"/>
</dbReference>
<dbReference type="Gene3D" id="1.25.40.10">
    <property type="entry name" value="Tetratricopeptide repeat domain"/>
    <property type="match status" value="2"/>
</dbReference>
<evidence type="ECO:0000256" key="4">
    <source>
        <dbReference type="SAM" id="SignalP"/>
    </source>
</evidence>
<evidence type="ECO:0000313" key="5">
    <source>
        <dbReference type="EMBL" id="SHI54820.1"/>
    </source>
</evidence>
<sequence length="418" mass="46188">MKKQIIIALAFSISAFSFAQKKELKTVEKAIKSKNFAAAKEALKSAEALMGAMDENMKSKYYYLTGVALFADGKGSSAEVDQAFASFDKVETGSYKEEVDAFKTTMYNDFLTKGNTAYEGKDYGAASVQFERAYRAKATDTLFLYYAAATAVNVKEYDRALKLYEELKDLGYTGIAKEYYATDKETGEEVVLDKATRDLYVRGGSHVKPGERLTESKKPEIVKNIALIYISNGDNEKALAAIKDARAENPDNVDLIINEANIHLQLKDEDKFKSLIEEAITKDPENAVLHYNVGVVSMNKGDLDQAQKSYEKVLSLDPAYTNAALNLSNLFIEKGNVVIEEMGKLGMSKADDIKYEKLKEDKNNLFLKGAGVLTTFIDNNPEANADILTQLKNIYNALGETQKSKEISAKLDAMSGGE</sequence>
<dbReference type="PROSITE" id="PS50293">
    <property type="entry name" value="TPR_REGION"/>
    <property type="match status" value="1"/>
</dbReference>
<dbReference type="eggNOG" id="COG0457">
    <property type="taxonomic scope" value="Bacteria"/>
</dbReference>
<dbReference type="Pfam" id="PF14559">
    <property type="entry name" value="TPR_19"/>
    <property type="match status" value="1"/>
</dbReference>
<protein>
    <submittedName>
        <fullName evidence="5">Tetratricopeptide repeat-containing protein</fullName>
    </submittedName>
</protein>
<dbReference type="OrthoDB" id="1149028at2"/>
<proteinExistence type="predicted"/>
<dbReference type="PROSITE" id="PS50005">
    <property type="entry name" value="TPR"/>
    <property type="match status" value="2"/>
</dbReference>
<feature type="repeat" description="TPR" evidence="3">
    <location>
        <begin position="287"/>
        <end position="320"/>
    </location>
</feature>
<dbReference type="InterPro" id="IPR011990">
    <property type="entry name" value="TPR-like_helical_dom_sf"/>
</dbReference>
<feature type="repeat" description="TPR" evidence="3">
    <location>
        <begin position="219"/>
        <end position="252"/>
    </location>
</feature>
<feature type="signal peptide" evidence="4">
    <location>
        <begin position="1"/>
        <end position="19"/>
    </location>
</feature>
<dbReference type="RefSeq" id="WP_019387163.1">
    <property type="nucleotide sequence ID" value="NZ_ALIH01000005.1"/>
</dbReference>
<dbReference type="EMBL" id="FQYK01000002">
    <property type="protein sequence ID" value="SHI54820.1"/>
    <property type="molecule type" value="Genomic_DNA"/>
</dbReference>
<evidence type="ECO:0000256" key="1">
    <source>
        <dbReference type="ARBA" id="ARBA00022737"/>
    </source>
</evidence>